<proteinExistence type="predicted"/>
<dbReference type="Proteomes" id="UP000275232">
    <property type="component" value="Unassembled WGS sequence"/>
</dbReference>
<comment type="caution">
    <text evidence="1">The sequence shown here is derived from an EMBL/GenBank/DDBJ whole genome shotgun (WGS) entry which is preliminary data.</text>
</comment>
<dbReference type="OrthoDB" id="8081825at2"/>
<gene>
    <name evidence="1" type="ORF">EG799_04060</name>
</gene>
<dbReference type="EMBL" id="RPFZ01000001">
    <property type="protein sequence ID" value="RPF70885.1"/>
    <property type="molecule type" value="Genomic_DNA"/>
</dbReference>
<keyword evidence="2" id="KW-1185">Reference proteome</keyword>
<dbReference type="AlphaFoldDB" id="A0A3N5DJJ5"/>
<sequence>MTDRYEGKPFLRLLDSYVLDAIDGLDPANRRWLTEAEPHFRATFGEQGTWRQIVERRMRFPPGMPDAIRETWEKGRVRFLKENSAEPDKVVFAHMFVDQTFPH</sequence>
<accession>A0A3N5DJJ5</accession>
<dbReference type="RefSeq" id="WP_123878791.1">
    <property type="nucleotide sequence ID" value="NZ_RPFZ01000001.1"/>
</dbReference>
<name>A0A3N5DJJ5_9SPHN</name>
<organism evidence="1 2">
    <name type="scientific">Aurantiacibacter spongiae</name>
    <dbReference type="NCBI Taxonomy" id="2488860"/>
    <lineage>
        <taxon>Bacteria</taxon>
        <taxon>Pseudomonadati</taxon>
        <taxon>Pseudomonadota</taxon>
        <taxon>Alphaproteobacteria</taxon>
        <taxon>Sphingomonadales</taxon>
        <taxon>Erythrobacteraceae</taxon>
        <taxon>Aurantiacibacter</taxon>
    </lineage>
</organism>
<reference evidence="1 2" key="1">
    <citation type="submission" date="2018-11" db="EMBL/GenBank/DDBJ databases">
        <title>Erythrobacter spongiae sp. nov., isolated from a marine sponge.</title>
        <authorList>
            <person name="Zhuang L."/>
            <person name="Luo L."/>
        </authorList>
    </citation>
    <scope>NUCLEOTIDE SEQUENCE [LARGE SCALE GENOMIC DNA]</scope>
    <source>
        <strain evidence="1 2">HN-E23</strain>
    </source>
</reference>
<evidence type="ECO:0000313" key="1">
    <source>
        <dbReference type="EMBL" id="RPF70885.1"/>
    </source>
</evidence>
<evidence type="ECO:0000313" key="2">
    <source>
        <dbReference type="Proteomes" id="UP000275232"/>
    </source>
</evidence>
<protein>
    <submittedName>
        <fullName evidence="1">Uncharacterized protein</fullName>
    </submittedName>
</protein>